<evidence type="ECO:0000256" key="7">
    <source>
        <dbReference type="ARBA" id="ARBA00022741"/>
    </source>
</evidence>
<evidence type="ECO:0000313" key="12">
    <source>
        <dbReference type="EMBL" id="KAF0759220.1"/>
    </source>
</evidence>
<keyword evidence="13" id="KW-1185">Reference proteome</keyword>
<gene>
    <name evidence="12" type="ORF">FWK35_00021101</name>
</gene>
<dbReference type="InterPro" id="IPR004567">
    <property type="entry name" value="Type_II_PanK"/>
</dbReference>
<sequence length="447" mass="49817">MDVTNMSGEYLKKLHLISQVHSPNTYHAADGMKVTLFFFKQVLTMGPYTCKECSSLQTMEQSHTTVISNSLSNGMSMYKNHFNGKIPPMPWFGMDIGGTLSKLVFFEPKDSITAQTEDETQLLFNVTKYLTKNSAYGKSGHRDAHQQMDNVKICNRIGTLHFIRFPTSEMNNFLELSKKKGMAASVSTVCATGGGAFKFEEMFKNELNLKLCKCDELDSLIRGLLFTVASNNNECYFWSQCTEDEQCSTQEYTFQYNKYPFIVVNIGSGVSVLAVYGPNNYKRISGTSIGGGTFLGLCSLLTGCNTFDEAIELAANGDNVKVDKLVRDIYGGSYSRFGLPGELVASSFGHMNSKEKRAQVSREDLARATLVTITNNIASIARMCALNERIDRVCFVGNFLRVNPISMKLLSHAMDYWSNGSQKAIFLNHEGYFGAIGCLLSFDERFK</sequence>
<dbReference type="InterPro" id="IPR043129">
    <property type="entry name" value="ATPase_NBD"/>
</dbReference>
<comment type="caution">
    <text evidence="12">The sequence shown here is derived from an EMBL/GenBank/DDBJ whole genome shotgun (WGS) entry which is preliminary data.</text>
</comment>
<dbReference type="FunFam" id="3.30.420.40:FF:000025">
    <property type="entry name" value="pantothenate kinase 2, mitochondrial"/>
    <property type="match status" value="1"/>
</dbReference>
<evidence type="ECO:0000256" key="8">
    <source>
        <dbReference type="ARBA" id="ARBA00022777"/>
    </source>
</evidence>
<keyword evidence="5" id="KW-0963">Cytoplasm</keyword>
<dbReference type="NCBIfam" id="TIGR00555">
    <property type="entry name" value="panK_eukar"/>
    <property type="match status" value="1"/>
</dbReference>
<evidence type="ECO:0000256" key="11">
    <source>
        <dbReference type="ARBA" id="ARBA00060870"/>
    </source>
</evidence>
<dbReference type="SUPFAM" id="SSF53067">
    <property type="entry name" value="Actin-like ATPase domain"/>
    <property type="match status" value="2"/>
</dbReference>
<dbReference type="Gene3D" id="3.30.420.510">
    <property type="match status" value="1"/>
</dbReference>
<evidence type="ECO:0000313" key="13">
    <source>
        <dbReference type="Proteomes" id="UP000478052"/>
    </source>
</evidence>
<evidence type="ECO:0000256" key="2">
    <source>
        <dbReference type="ARBA" id="ARBA00004496"/>
    </source>
</evidence>
<evidence type="ECO:0000256" key="4">
    <source>
        <dbReference type="ARBA" id="ARBA00012102"/>
    </source>
</evidence>
<dbReference type="EMBL" id="VUJU01003063">
    <property type="protein sequence ID" value="KAF0759220.1"/>
    <property type="molecule type" value="Genomic_DNA"/>
</dbReference>
<comment type="similarity">
    <text evidence="11">Belongs to the type II pantothenate kinase family.</text>
</comment>
<dbReference type="Proteomes" id="UP000478052">
    <property type="component" value="Unassembled WGS sequence"/>
</dbReference>
<dbReference type="Gene3D" id="3.30.420.40">
    <property type="match status" value="1"/>
</dbReference>
<keyword evidence="10" id="KW-0173">Coenzyme A biosynthesis</keyword>
<feature type="non-terminal residue" evidence="12">
    <location>
        <position position="447"/>
    </location>
</feature>
<keyword evidence="9" id="KW-0067">ATP-binding</keyword>
<keyword evidence="8 12" id="KW-0418">Kinase</keyword>
<dbReference type="EC" id="2.7.1.33" evidence="4"/>
<evidence type="ECO:0000256" key="3">
    <source>
        <dbReference type="ARBA" id="ARBA00005225"/>
    </source>
</evidence>
<dbReference type="PANTHER" id="PTHR12280">
    <property type="entry name" value="PANTOTHENATE KINASE"/>
    <property type="match status" value="1"/>
</dbReference>
<dbReference type="GO" id="GO:0015937">
    <property type="term" value="P:coenzyme A biosynthetic process"/>
    <property type="evidence" value="ECO:0007669"/>
    <property type="project" value="UniProtKB-KW"/>
</dbReference>
<dbReference type="GO" id="GO:0005524">
    <property type="term" value="F:ATP binding"/>
    <property type="evidence" value="ECO:0007669"/>
    <property type="project" value="UniProtKB-KW"/>
</dbReference>
<dbReference type="OrthoDB" id="275583at2759"/>
<protein>
    <recommendedName>
        <fullName evidence="4">pantothenate kinase</fullName>
        <ecNumber evidence="4">2.7.1.33</ecNumber>
    </recommendedName>
</protein>
<dbReference type="PANTHER" id="PTHR12280:SF30">
    <property type="entry name" value="FUMBLE"/>
    <property type="match status" value="1"/>
</dbReference>
<evidence type="ECO:0000256" key="5">
    <source>
        <dbReference type="ARBA" id="ARBA00022490"/>
    </source>
</evidence>
<proteinExistence type="inferred from homology"/>
<evidence type="ECO:0000256" key="6">
    <source>
        <dbReference type="ARBA" id="ARBA00022679"/>
    </source>
</evidence>
<evidence type="ECO:0000256" key="9">
    <source>
        <dbReference type="ARBA" id="ARBA00022840"/>
    </source>
</evidence>
<comment type="catalytic activity">
    <reaction evidence="1">
        <text>(R)-pantothenate + ATP = (R)-4'-phosphopantothenate + ADP + H(+)</text>
        <dbReference type="Rhea" id="RHEA:16373"/>
        <dbReference type="ChEBI" id="CHEBI:10986"/>
        <dbReference type="ChEBI" id="CHEBI:15378"/>
        <dbReference type="ChEBI" id="CHEBI:29032"/>
        <dbReference type="ChEBI" id="CHEBI:30616"/>
        <dbReference type="ChEBI" id="CHEBI:456216"/>
        <dbReference type="EC" id="2.7.1.33"/>
    </reaction>
</comment>
<accession>A0A6G0YNN8</accession>
<keyword evidence="6" id="KW-0808">Transferase</keyword>
<dbReference type="Pfam" id="PF03630">
    <property type="entry name" value="Fumble"/>
    <property type="match status" value="1"/>
</dbReference>
<dbReference type="GO" id="GO:0005634">
    <property type="term" value="C:nucleus"/>
    <property type="evidence" value="ECO:0007669"/>
    <property type="project" value="TreeGrafter"/>
</dbReference>
<evidence type="ECO:0000256" key="1">
    <source>
        <dbReference type="ARBA" id="ARBA00001206"/>
    </source>
</evidence>
<name>A0A6G0YNN8_APHCR</name>
<comment type="subcellular location">
    <subcellularLocation>
        <location evidence="2">Cytoplasm</location>
    </subcellularLocation>
</comment>
<dbReference type="CDD" id="cd24122">
    <property type="entry name" value="ASKHA_NBD_PanK-II_Pank1-like"/>
    <property type="match status" value="1"/>
</dbReference>
<reference evidence="12 13" key="1">
    <citation type="submission" date="2019-08" db="EMBL/GenBank/DDBJ databases">
        <title>Whole genome of Aphis craccivora.</title>
        <authorList>
            <person name="Voronova N.V."/>
            <person name="Shulinski R.S."/>
            <person name="Bandarenka Y.V."/>
            <person name="Zhorov D.G."/>
            <person name="Warner D."/>
        </authorList>
    </citation>
    <scope>NUCLEOTIDE SEQUENCE [LARGE SCALE GENOMIC DNA]</scope>
    <source>
        <strain evidence="12">180601</strain>
        <tissue evidence="12">Whole Body</tissue>
    </source>
</reference>
<dbReference type="AlphaFoldDB" id="A0A6G0YNN8"/>
<keyword evidence="7" id="KW-0547">Nucleotide-binding</keyword>
<organism evidence="12 13">
    <name type="scientific">Aphis craccivora</name>
    <name type="common">Cowpea aphid</name>
    <dbReference type="NCBI Taxonomy" id="307492"/>
    <lineage>
        <taxon>Eukaryota</taxon>
        <taxon>Metazoa</taxon>
        <taxon>Ecdysozoa</taxon>
        <taxon>Arthropoda</taxon>
        <taxon>Hexapoda</taxon>
        <taxon>Insecta</taxon>
        <taxon>Pterygota</taxon>
        <taxon>Neoptera</taxon>
        <taxon>Paraneoptera</taxon>
        <taxon>Hemiptera</taxon>
        <taxon>Sternorrhyncha</taxon>
        <taxon>Aphidomorpha</taxon>
        <taxon>Aphidoidea</taxon>
        <taxon>Aphididae</taxon>
        <taxon>Aphidini</taxon>
        <taxon>Aphis</taxon>
        <taxon>Aphis</taxon>
    </lineage>
</organism>
<comment type="pathway">
    <text evidence="3">Cofactor biosynthesis; coenzyme A biosynthesis; CoA from (R)-pantothenate: step 1/5.</text>
</comment>
<dbReference type="GO" id="GO:0004594">
    <property type="term" value="F:pantothenate kinase activity"/>
    <property type="evidence" value="ECO:0007669"/>
    <property type="project" value="UniProtKB-EC"/>
</dbReference>
<evidence type="ECO:0000256" key="10">
    <source>
        <dbReference type="ARBA" id="ARBA00022993"/>
    </source>
</evidence>
<dbReference type="GO" id="GO:0005829">
    <property type="term" value="C:cytosol"/>
    <property type="evidence" value="ECO:0007669"/>
    <property type="project" value="TreeGrafter"/>
</dbReference>